<dbReference type="OrthoDB" id="198309at2"/>
<reference evidence="5 6" key="1">
    <citation type="submission" date="2018-12" db="EMBL/GenBank/DDBJ databases">
        <authorList>
            <person name="Yang E."/>
        </authorList>
    </citation>
    <scope>NUCLEOTIDE SEQUENCE [LARGE SCALE GENOMIC DNA]</scope>
    <source>
        <strain evidence="5 6">SOD</strain>
    </source>
</reference>
<organism evidence="5 6">
    <name type="scientific">Massilia atriviolacea</name>
    <dbReference type="NCBI Taxonomy" id="2495579"/>
    <lineage>
        <taxon>Bacteria</taxon>
        <taxon>Pseudomonadati</taxon>
        <taxon>Pseudomonadota</taxon>
        <taxon>Betaproteobacteria</taxon>
        <taxon>Burkholderiales</taxon>
        <taxon>Oxalobacteraceae</taxon>
        <taxon>Telluria group</taxon>
        <taxon>Massilia</taxon>
    </lineage>
</organism>
<dbReference type="AlphaFoldDB" id="A0A430HTN7"/>
<dbReference type="Gene3D" id="1.25.40.20">
    <property type="entry name" value="Ankyrin repeat-containing domain"/>
    <property type="match status" value="1"/>
</dbReference>
<evidence type="ECO:0000256" key="4">
    <source>
        <dbReference type="SAM" id="SignalP"/>
    </source>
</evidence>
<sequence length="219" mass="22951">MLNMMTASVLAAVLAGGSASATAEPVRDFVVAAQMDNASMVRKLLKNGGNPNTVDPITGQSVLILALREGANDVVMLLLAQPGIDLELAAPNGNRALMMAAFKRNKPALLALLAKGAIVTYPGWTPLHYAAAGGDEEIVRILLEHHAYIDAETPSKLTPLMIAAREGHESAAGVLLQEGADATLRNNESLTAVQIAERADKPRIAAAIAAHLAQARREP</sequence>
<dbReference type="SUPFAM" id="SSF48403">
    <property type="entry name" value="Ankyrin repeat"/>
    <property type="match status" value="1"/>
</dbReference>
<dbReference type="SMART" id="SM00248">
    <property type="entry name" value="ANK"/>
    <property type="match status" value="5"/>
</dbReference>
<dbReference type="Proteomes" id="UP000278085">
    <property type="component" value="Unassembled WGS sequence"/>
</dbReference>
<dbReference type="Pfam" id="PF12796">
    <property type="entry name" value="Ank_2"/>
    <property type="match status" value="2"/>
</dbReference>
<comment type="caution">
    <text evidence="5">The sequence shown here is derived from an EMBL/GenBank/DDBJ whole genome shotgun (WGS) entry which is preliminary data.</text>
</comment>
<feature type="chain" id="PRO_5019255926" evidence="4">
    <location>
        <begin position="24"/>
        <end position="219"/>
    </location>
</feature>
<dbReference type="PANTHER" id="PTHR24198">
    <property type="entry name" value="ANKYRIN REPEAT AND PROTEIN KINASE DOMAIN-CONTAINING PROTEIN"/>
    <property type="match status" value="1"/>
</dbReference>
<dbReference type="EMBL" id="RXLQ01000001">
    <property type="protein sequence ID" value="RSZ60938.1"/>
    <property type="molecule type" value="Genomic_DNA"/>
</dbReference>
<name>A0A430HTN7_9BURK</name>
<keyword evidence="6" id="KW-1185">Reference proteome</keyword>
<proteinExistence type="predicted"/>
<gene>
    <name evidence="5" type="ORF">EJB06_02025</name>
</gene>
<dbReference type="InterPro" id="IPR002110">
    <property type="entry name" value="Ankyrin_rpt"/>
</dbReference>
<keyword evidence="2 3" id="KW-0040">ANK repeat</keyword>
<dbReference type="PANTHER" id="PTHR24198:SF165">
    <property type="entry name" value="ANKYRIN REPEAT-CONTAINING PROTEIN-RELATED"/>
    <property type="match status" value="1"/>
</dbReference>
<evidence type="ECO:0000256" key="3">
    <source>
        <dbReference type="PROSITE-ProRule" id="PRU00023"/>
    </source>
</evidence>
<dbReference type="PROSITE" id="PS50088">
    <property type="entry name" value="ANK_REPEAT"/>
    <property type="match status" value="2"/>
</dbReference>
<keyword evidence="4" id="KW-0732">Signal</keyword>
<keyword evidence="1" id="KW-0677">Repeat</keyword>
<protein>
    <submittedName>
        <fullName evidence="5">Ankyrin repeat domain-containing protein</fullName>
    </submittedName>
</protein>
<dbReference type="PROSITE" id="PS50297">
    <property type="entry name" value="ANK_REP_REGION"/>
    <property type="match status" value="2"/>
</dbReference>
<evidence type="ECO:0000313" key="5">
    <source>
        <dbReference type="EMBL" id="RSZ60938.1"/>
    </source>
</evidence>
<dbReference type="PRINTS" id="PR01415">
    <property type="entry name" value="ANKYRIN"/>
</dbReference>
<evidence type="ECO:0000256" key="1">
    <source>
        <dbReference type="ARBA" id="ARBA00022737"/>
    </source>
</evidence>
<dbReference type="InterPro" id="IPR036770">
    <property type="entry name" value="Ankyrin_rpt-contain_sf"/>
</dbReference>
<evidence type="ECO:0000313" key="6">
    <source>
        <dbReference type="Proteomes" id="UP000278085"/>
    </source>
</evidence>
<evidence type="ECO:0000256" key="2">
    <source>
        <dbReference type="ARBA" id="ARBA00023043"/>
    </source>
</evidence>
<feature type="signal peptide" evidence="4">
    <location>
        <begin position="1"/>
        <end position="23"/>
    </location>
</feature>
<feature type="repeat" description="ANK" evidence="3">
    <location>
        <begin position="155"/>
        <end position="187"/>
    </location>
</feature>
<feature type="repeat" description="ANK" evidence="3">
    <location>
        <begin position="122"/>
        <end position="154"/>
    </location>
</feature>
<accession>A0A430HTN7</accession>